<evidence type="ECO:0000256" key="3">
    <source>
        <dbReference type="ARBA" id="ARBA00023125"/>
    </source>
</evidence>
<dbReference type="EMBL" id="PVSR01000002">
    <property type="protein sequence ID" value="PRW64748.1"/>
    <property type="molecule type" value="Genomic_DNA"/>
</dbReference>
<evidence type="ECO:0000256" key="5">
    <source>
        <dbReference type="PROSITE-ProRule" id="PRU01091"/>
    </source>
</evidence>
<sequence>MIHFRILGGVYLCDASGASFEVPGTLRRTLLALLLVNRGQTVPHEQLANELWPERVPSCYVNALEAHVARLRRDLERVGTNRSGYQLIATNRTGYSIHLDKEELDLDVANSLLTKAHQIGRSNPEEAIELMDRAFDLWRGPALAGVSELSQRLRAHALQIEERYVLDLEKYVDLHLECGHDEYVIVKLRELTIRYPHRERFVEQLITALGRQGRKVEAADLFRSVRTCMIKDFGIEPSTDLNRTLQEALNTS</sequence>
<keyword evidence="2" id="KW-0805">Transcription regulation</keyword>
<proteinExistence type="inferred from homology"/>
<keyword evidence="3 5" id="KW-0238">DNA-binding</keyword>
<dbReference type="PANTHER" id="PTHR35807">
    <property type="entry name" value="TRANSCRIPTIONAL REGULATOR REDD-RELATED"/>
    <property type="match status" value="1"/>
</dbReference>
<organism evidence="7 8">
    <name type="scientific">Actinopolyspora mortivallis</name>
    <dbReference type="NCBI Taxonomy" id="33906"/>
    <lineage>
        <taxon>Bacteria</taxon>
        <taxon>Bacillati</taxon>
        <taxon>Actinomycetota</taxon>
        <taxon>Actinomycetes</taxon>
        <taxon>Actinopolysporales</taxon>
        <taxon>Actinopolysporaceae</taxon>
        <taxon>Actinopolyspora</taxon>
    </lineage>
</organism>
<comment type="caution">
    <text evidence="7">The sequence shown here is derived from an EMBL/GenBank/DDBJ whole genome shotgun (WGS) entry which is preliminary data.</text>
</comment>
<reference evidence="7 8" key="1">
    <citation type="submission" date="2018-03" db="EMBL/GenBank/DDBJ databases">
        <title>Actinopolyspora mortivallis from Sahara, screening for active biomolecules.</title>
        <authorList>
            <person name="Selama O."/>
            <person name="Wellington E.M.H."/>
            <person name="Hacene H."/>
        </authorList>
    </citation>
    <scope>NUCLEOTIDE SEQUENCE [LARGE SCALE GENOMIC DNA]</scope>
    <source>
        <strain evidence="7 8">M5A</strain>
    </source>
</reference>
<dbReference type="SUPFAM" id="SSF48452">
    <property type="entry name" value="TPR-like"/>
    <property type="match status" value="1"/>
</dbReference>
<dbReference type="PANTHER" id="PTHR35807:SF1">
    <property type="entry name" value="TRANSCRIPTIONAL REGULATOR REDD"/>
    <property type="match status" value="1"/>
</dbReference>
<dbReference type="GO" id="GO:0003677">
    <property type="term" value="F:DNA binding"/>
    <property type="evidence" value="ECO:0007669"/>
    <property type="project" value="UniProtKB-UniRule"/>
</dbReference>
<gene>
    <name evidence="7" type="ORF">CEP50_02600</name>
</gene>
<dbReference type="Gene3D" id="1.10.10.10">
    <property type="entry name" value="Winged helix-like DNA-binding domain superfamily/Winged helix DNA-binding domain"/>
    <property type="match status" value="1"/>
</dbReference>
<dbReference type="PROSITE" id="PS51755">
    <property type="entry name" value="OMPR_PHOB"/>
    <property type="match status" value="1"/>
</dbReference>
<name>A0A2T0H053_ACTMO</name>
<dbReference type="SMART" id="SM00862">
    <property type="entry name" value="Trans_reg_C"/>
    <property type="match status" value="1"/>
</dbReference>
<dbReference type="FunCoup" id="A0A2T0H053">
    <property type="interactions" value="1"/>
</dbReference>
<dbReference type="InParanoid" id="A0A2T0H053"/>
<keyword evidence="4" id="KW-0804">Transcription</keyword>
<dbReference type="Proteomes" id="UP000239352">
    <property type="component" value="Unassembled WGS sequence"/>
</dbReference>
<dbReference type="InterPro" id="IPR001867">
    <property type="entry name" value="OmpR/PhoB-type_DNA-bd"/>
</dbReference>
<dbReference type="GO" id="GO:0006355">
    <property type="term" value="P:regulation of DNA-templated transcription"/>
    <property type="evidence" value="ECO:0007669"/>
    <property type="project" value="InterPro"/>
</dbReference>
<evidence type="ECO:0000256" key="1">
    <source>
        <dbReference type="ARBA" id="ARBA00005820"/>
    </source>
</evidence>
<evidence type="ECO:0000256" key="2">
    <source>
        <dbReference type="ARBA" id="ARBA00023015"/>
    </source>
</evidence>
<keyword evidence="8" id="KW-1185">Reference proteome</keyword>
<dbReference type="SUPFAM" id="SSF46894">
    <property type="entry name" value="C-terminal effector domain of the bipartite response regulators"/>
    <property type="match status" value="1"/>
</dbReference>
<dbReference type="GO" id="GO:0000160">
    <property type="term" value="P:phosphorelay signal transduction system"/>
    <property type="evidence" value="ECO:0007669"/>
    <property type="project" value="InterPro"/>
</dbReference>
<dbReference type="CDD" id="cd15831">
    <property type="entry name" value="BTAD"/>
    <property type="match status" value="1"/>
</dbReference>
<comment type="similarity">
    <text evidence="1">Belongs to the AfsR/DnrI/RedD regulatory family.</text>
</comment>
<dbReference type="Pfam" id="PF03704">
    <property type="entry name" value="BTAD"/>
    <property type="match status" value="1"/>
</dbReference>
<dbReference type="InterPro" id="IPR011990">
    <property type="entry name" value="TPR-like_helical_dom_sf"/>
</dbReference>
<dbReference type="STRING" id="1050202.GCA_000384035_00740"/>
<dbReference type="InterPro" id="IPR036388">
    <property type="entry name" value="WH-like_DNA-bd_sf"/>
</dbReference>
<evidence type="ECO:0000259" key="6">
    <source>
        <dbReference type="PROSITE" id="PS51755"/>
    </source>
</evidence>
<evidence type="ECO:0000256" key="4">
    <source>
        <dbReference type="ARBA" id="ARBA00023163"/>
    </source>
</evidence>
<dbReference type="InterPro" id="IPR051677">
    <property type="entry name" value="AfsR-DnrI-RedD_regulator"/>
</dbReference>
<accession>A0A2T0H053</accession>
<dbReference type="AlphaFoldDB" id="A0A2T0H053"/>
<protein>
    <recommendedName>
        <fullName evidence="6">OmpR/PhoB-type domain-containing protein</fullName>
    </recommendedName>
</protein>
<evidence type="ECO:0000313" key="7">
    <source>
        <dbReference type="EMBL" id="PRW64748.1"/>
    </source>
</evidence>
<dbReference type="Gene3D" id="1.25.40.10">
    <property type="entry name" value="Tetratricopeptide repeat domain"/>
    <property type="match status" value="1"/>
</dbReference>
<evidence type="ECO:0000313" key="8">
    <source>
        <dbReference type="Proteomes" id="UP000239352"/>
    </source>
</evidence>
<feature type="domain" description="OmpR/PhoB-type" evidence="6">
    <location>
        <begin position="1"/>
        <end position="99"/>
    </location>
</feature>
<dbReference type="SMART" id="SM01043">
    <property type="entry name" value="BTAD"/>
    <property type="match status" value="1"/>
</dbReference>
<dbReference type="InterPro" id="IPR016032">
    <property type="entry name" value="Sig_transdc_resp-reg_C-effctor"/>
</dbReference>
<dbReference type="RefSeq" id="WP_106112323.1">
    <property type="nucleotide sequence ID" value="NZ_PVSR01000002.1"/>
</dbReference>
<feature type="DNA-binding region" description="OmpR/PhoB-type" evidence="5">
    <location>
        <begin position="1"/>
        <end position="99"/>
    </location>
</feature>
<dbReference type="Pfam" id="PF00486">
    <property type="entry name" value="Trans_reg_C"/>
    <property type="match status" value="1"/>
</dbReference>
<dbReference type="InterPro" id="IPR005158">
    <property type="entry name" value="BTAD"/>
</dbReference>